<accession>A0A1N7RZ61</accession>
<keyword evidence="2" id="KW-1185">Reference proteome</keyword>
<protein>
    <submittedName>
        <fullName evidence="1">Uncharacterized protein</fullName>
    </submittedName>
</protein>
<proteinExistence type="predicted"/>
<dbReference type="EMBL" id="CYGY02000023">
    <property type="protein sequence ID" value="SIT40005.1"/>
    <property type="molecule type" value="Genomic_DNA"/>
</dbReference>
<gene>
    <name evidence="1" type="ORF">BN2476_230339</name>
</gene>
<evidence type="ECO:0000313" key="1">
    <source>
        <dbReference type="EMBL" id="SIT40005.1"/>
    </source>
</evidence>
<comment type="caution">
    <text evidence="1">The sequence shown here is derived from an EMBL/GenBank/DDBJ whole genome shotgun (WGS) entry which is preliminary data.</text>
</comment>
<sequence>MISKLHARDGARIIERRIRRCTARDAHASRQGVRCTVAVRKAFGRLAMFAAGIHTIGLNFGLTETPDGTCRTLCFMSREVPLLSVAAKSRSKPSPRSLAPASRFRLLSTSRFRWI</sequence>
<evidence type="ECO:0000313" key="2">
    <source>
        <dbReference type="Proteomes" id="UP000195569"/>
    </source>
</evidence>
<dbReference type="Proteomes" id="UP000195569">
    <property type="component" value="Unassembled WGS sequence"/>
</dbReference>
<dbReference type="AlphaFoldDB" id="A0A1N7RZ61"/>
<organism evidence="1 2">
    <name type="scientific">Paraburkholderia piptadeniae</name>
    <dbReference type="NCBI Taxonomy" id="1701573"/>
    <lineage>
        <taxon>Bacteria</taxon>
        <taxon>Pseudomonadati</taxon>
        <taxon>Pseudomonadota</taxon>
        <taxon>Betaproteobacteria</taxon>
        <taxon>Burkholderiales</taxon>
        <taxon>Burkholderiaceae</taxon>
        <taxon>Paraburkholderia</taxon>
    </lineage>
</organism>
<reference evidence="1" key="1">
    <citation type="submission" date="2016-12" db="EMBL/GenBank/DDBJ databases">
        <authorList>
            <person name="Moulin L."/>
        </authorList>
    </citation>
    <scope>NUCLEOTIDE SEQUENCE [LARGE SCALE GENOMIC DNA]</scope>
    <source>
        <strain evidence="1">STM 7183</strain>
    </source>
</reference>
<name>A0A1N7RZ61_9BURK</name>